<dbReference type="Pfam" id="PF13581">
    <property type="entry name" value="HATPase_c_2"/>
    <property type="match status" value="1"/>
</dbReference>
<dbReference type="RefSeq" id="WP_271325393.1">
    <property type="nucleotide sequence ID" value="NZ_JAAGKO020000031.1"/>
</dbReference>
<evidence type="ECO:0000313" key="3">
    <source>
        <dbReference type="EMBL" id="MDI5965169.1"/>
    </source>
</evidence>
<dbReference type="CDD" id="cd16936">
    <property type="entry name" value="HATPase_RsbW-like"/>
    <property type="match status" value="1"/>
</dbReference>
<feature type="domain" description="Histidine kinase/HSP90-like ATPase" evidence="2">
    <location>
        <begin position="22"/>
        <end position="130"/>
    </location>
</feature>
<protein>
    <submittedName>
        <fullName evidence="3">ATP-binding protein</fullName>
    </submittedName>
</protein>
<keyword evidence="3" id="KW-0547">Nucleotide-binding</keyword>
<name>A0ABT6W3C5_9ACTN</name>
<evidence type="ECO:0000313" key="4">
    <source>
        <dbReference type="Proteomes" id="UP001156398"/>
    </source>
</evidence>
<keyword evidence="4" id="KW-1185">Reference proteome</keyword>
<dbReference type="PANTHER" id="PTHR35526:SF3">
    <property type="entry name" value="ANTI-SIGMA-F FACTOR RSBW"/>
    <property type="match status" value="1"/>
</dbReference>
<comment type="caution">
    <text evidence="3">The sequence shown here is derived from an EMBL/GenBank/DDBJ whole genome shotgun (WGS) entry which is preliminary data.</text>
</comment>
<evidence type="ECO:0000256" key="1">
    <source>
        <dbReference type="ARBA" id="ARBA00022527"/>
    </source>
</evidence>
<dbReference type="GO" id="GO:0005524">
    <property type="term" value="F:ATP binding"/>
    <property type="evidence" value="ECO:0007669"/>
    <property type="project" value="UniProtKB-KW"/>
</dbReference>
<dbReference type="InterPro" id="IPR050267">
    <property type="entry name" value="Anti-sigma-factor_SerPK"/>
</dbReference>
<proteinExistence type="predicted"/>
<evidence type="ECO:0000259" key="2">
    <source>
        <dbReference type="Pfam" id="PF13581"/>
    </source>
</evidence>
<dbReference type="Proteomes" id="UP001156398">
    <property type="component" value="Unassembled WGS sequence"/>
</dbReference>
<gene>
    <name evidence="3" type="ORF">POF43_021000</name>
</gene>
<keyword evidence="1" id="KW-0808">Transferase</keyword>
<dbReference type="InterPro" id="IPR003594">
    <property type="entry name" value="HATPase_dom"/>
</dbReference>
<dbReference type="EMBL" id="JAAGKO020000031">
    <property type="protein sequence ID" value="MDI5965169.1"/>
    <property type="molecule type" value="Genomic_DNA"/>
</dbReference>
<organism evidence="3 4">
    <name type="scientific">Streptantibioticus silvisoli</name>
    <dbReference type="NCBI Taxonomy" id="2705255"/>
    <lineage>
        <taxon>Bacteria</taxon>
        <taxon>Bacillati</taxon>
        <taxon>Actinomycetota</taxon>
        <taxon>Actinomycetes</taxon>
        <taxon>Kitasatosporales</taxon>
        <taxon>Streptomycetaceae</taxon>
        <taxon>Streptantibioticus</taxon>
    </lineage>
</organism>
<dbReference type="Gene3D" id="3.30.565.10">
    <property type="entry name" value="Histidine kinase-like ATPase, C-terminal domain"/>
    <property type="match status" value="1"/>
</dbReference>
<keyword evidence="3" id="KW-0067">ATP-binding</keyword>
<reference evidence="3 4" key="1">
    <citation type="submission" date="2023-05" db="EMBL/GenBank/DDBJ databases">
        <title>Streptantibioticus silvisoli sp. nov., acidotolerant actinomycetes 1 from pine litter.</title>
        <authorList>
            <person name="Swiecimska M."/>
            <person name="Golinska P."/>
            <person name="Sangal V."/>
            <person name="Wachnowicz B."/>
            <person name="Goodfellow M."/>
        </authorList>
    </citation>
    <scope>NUCLEOTIDE SEQUENCE [LARGE SCALE GENOMIC DNA]</scope>
    <source>
        <strain evidence="3 4">SL54</strain>
    </source>
</reference>
<keyword evidence="1" id="KW-0723">Serine/threonine-protein kinase</keyword>
<dbReference type="InterPro" id="IPR036890">
    <property type="entry name" value="HATPase_C_sf"/>
</dbReference>
<sequence length="149" mass="15551">MNAETTPPGASALTFQFAALLSATPRGARLARLLGTEQLRSWGLVSDVAPLLIAELATNAAVHGHVRGQDFRLSLTVEVPGDADGTATLRIAVTDTRHEAVPVVRSPSPDGRTNGHGMLLIDALADAWGIEPGPFPCKTVWADIGLLGP</sequence>
<dbReference type="PANTHER" id="PTHR35526">
    <property type="entry name" value="ANTI-SIGMA-F FACTOR RSBW-RELATED"/>
    <property type="match status" value="1"/>
</dbReference>
<keyword evidence="1" id="KW-0418">Kinase</keyword>
<accession>A0ABT6W3C5</accession>